<feature type="region of interest" description="Disordered" evidence="1">
    <location>
        <begin position="54"/>
        <end position="78"/>
    </location>
</feature>
<dbReference type="Proteomes" id="UP000824141">
    <property type="component" value="Unassembled WGS sequence"/>
</dbReference>
<feature type="compositionally biased region" description="Acidic residues" evidence="1">
    <location>
        <begin position="54"/>
        <end position="69"/>
    </location>
</feature>
<keyword evidence="2" id="KW-0732">Signal</keyword>
<accession>A0A9D1FSV7</accession>
<name>A0A9D1FSV7_9FIRM</name>
<evidence type="ECO:0000256" key="2">
    <source>
        <dbReference type="SAM" id="SignalP"/>
    </source>
</evidence>
<reference evidence="3" key="2">
    <citation type="journal article" date="2021" name="PeerJ">
        <title>Extensive microbial diversity within the chicken gut microbiome revealed by metagenomics and culture.</title>
        <authorList>
            <person name="Gilroy R."/>
            <person name="Ravi A."/>
            <person name="Getino M."/>
            <person name="Pursley I."/>
            <person name="Horton D.L."/>
            <person name="Alikhan N.F."/>
            <person name="Baker D."/>
            <person name="Gharbi K."/>
            <person name="Hall N."/>
            <person name="Watson M."/>
            <person name="Adriaenssens E.M."/>
            <person name="Foster-Nyarko E."/>
            <person name="Jarju S."/>
            <person name="Secka A."/>
            <person name="Antonio M."/>
            <person name="Oren A."/>
            <person name="Chaudhuri R.R."/>
            <person name="La Ragione R."/>
            <person name="Hildebrand F."/>
            <person name="Pallen M.J."/>
        </authorList>
    </citation>
    <scope>NUCLEOTIDE SEQUENCE</scope>
    <source>
        <strain evidence="3">6086</strain>
    </source>
</reference>
<dbReference type="PROSITE" id="PS51257">
    <property type="entry name" value="PROKAR_LIPOPROTEIN"/>
    <property type="match status" value="1"/>
</dbReference>
<sequence length="250" mass="27314">MRHVTWLCLLLTMVLFAGGCSQGQAPEPPASYAVGEEEGGESFPALQEAVTLSEEEMSFSESTDPDTEETSYTYSGLESGSETVSQYVSALEKDESCSVVDENGMVQEEMDLSAGSGNVLVGREAPEGGVMLLKITWDEDSCTISPAYDQEIQIQSEPEPETQEMTLNEVIDRFESYTPQQLGLAGDKMSDYTIVPEEGYILVDETPGFRVNIYEKVSSRFAGTFLISSDGKHVYSLDRSTQQVSELALA</sequence>
<evidence type="ECO:0000313" key="3">
    <source>
        <dbReference type="EMBL" id="HIS79286.1"/>
    </source>
</evidence>
<evidence type="ECO:0000313" key="4">
    <source>
        <dbReference type="Proteomes" id="UP000824141"/>
    </source>
</evidence>
<proteinExistence type="predicted"/>
<protein>
    <submittedName>
        <fullName evidence="3">Uncharacterized protein</fullName>
    </submittedName>
</protein>
<organism evidence="3 4">
    <name type="scientific">Candidatus Caccousia stercoris</name>
    <dbReference type="NCBI Taxonomy" id="2840723"/>
    <lineage>
        <taxon>Bacteria</taxon>
        <taxon>Bacillati</taxon>
        <taxon>Bacillota</taxon>
        <taxon>Clostridia</taxon>
        <taxon>Eubacteriales</taxon>
        <taxon>Oscillospiraceae</taxon>
        <taxon>Oscillospiraceae incertae sedis</taxon>
        <taxon>Candidatus Caccousia</taxon>
    </lineage>
</organism>
<feature type="signal peptide" evidence="2">
    <location>
        <begin position="1"/>
        <end position="17"/>
    </location>
</feature>
<gene>
    <name evidence="3" type="ORF">IAD03_07940</name>
</gene>
<dbReference type="AlphaFoldDB" id="A0A9D1FSV7"/>
<comment type="caution">
    <text evidence="3">The sequence shown here is derived from an EMBL/GenBank/DDBJ whole genome shotgun (WGS) entry which is preliminary data.</text>
</comment>
<evidence type="ECO:0000256" key="1">
    <source>
        <dbReference type="SAM" id="MobiDB-lite"/>
    </source>
</evidence>
<reference evidence="3" key="1">
    <citation type="submission" date="2020-10" db="EMBL/GenBank/DDBJ databases">
        <authorList>
            <person name="Gilroy R."/>
        </authorList>
    </citation>
    <scope>NUCLEOTIDE SEQUENCE</scope>
    <source>
        <strain evidence="3">6086</strain>
    </source>
</reference>
<dbReference type="EMBL" id="DVJM01000168">
    <property type="protein sequence ID" value="HIS79286.1"/>
    <property type="molecule type" value="Genomic_DNA"/>
</dbReference>
<feature type="chain" id="PRO_5039263543" evidence="2">
    <location>
        <begin position="18"/>
        <end position="250"/>
    </location>
</feature>